<feature type="non-terminal residue" evidence="1">
    <location>
        <position position="1"/>
    </location>
</feature>
<organism evidence="1">
    <name type="scientific">marine sediment metagenome</name>
    <dbReference type="NCBI Taxonomy" id="412755"/>
    <lineage>
        <taxon>unclassified sequences</taxon>
        <taxon>metagenomes</taxon>
        <taxon>ecological metagenomes</taxon>
    </lineage>
</organism>
<name>X1ESF6_9ZZZZ</name>
<evidence type="ECO:0000313" key="1">
    <source>
        <dbReference type="EMBL" id="GAH20089.1"/>
    </source>
</evidence>
<sequence>KGVLYKKPSSKIIISEEDIKKTLLKLRRKPGTFKFEIIPQKLKGG</sequence>
<accession>X1ESF6</accession>
<comment type="caution">
    <text evidence="1">The sequence shown here is derived from an EMBL/GenBank/DDBJ whole genome shotgun (WGS) entry which is preliminary data.</text>
</comment>
<reference evidence="1" key="1">
    <citation type="journal article" date="2014" name="Front. Microbiol.">
        <title>High frequency of phylogenetically diverse reductive dehalogenase-homologous genes in deep subseafloor sedimentary metagenomes.</title>
        <authorList>
            <person name="Kawai M."/>
            <person name="Futagami T."/>
            <person name="Toyoda A."/>
            <person name="Takaki Y."/>
            <person name="Nishi S."/>
            <person name="Hori S."/>
            <person name="Arai W."/>
            <person name="Tsubouchi T."/>
            <person name="Morono Y."/>
            <person name="Uchiyama I."/>
            <person name="Ito T."/>
            <person name="Fujiyama A."/>
            <person name="Inagaki F."/>
            <person name="Takami H."/>
        </authorList>
    </citation>
    <scope>NUCLEOTIDE SEQUENCE</scope>
    <source>
        <strain evidence="1">Expedition CK06-06</strain>
    </source>
</reference>
<proteinExistence type="predicted"/>
<dbReference type="EMBL" id="BART01042027">
    <property type="protein sequence ID" value="GAH20089.1"/>
    <property type="molecule type" value="Genomic_DNA"/>
</dbReference>
<gene>
    <name evidence="1" type="ORF">S01H4_67137</name>
</gene>
<feature type="non-terminal residue" evidence="1">
    <location>
        <position position="45"/>
    </location>
</feature>
<protein>
    <submittedName>
        <fullName evidence="1">Uncharacterized protein</fullName>
    </submittedName>
</protein>
<dbReference type="AlphaFoldDB" id="X1ESF6"/>